<proteinExistence type="inferred from homology"/>
<evidence type="ECO:0000256" key="12">
    <source>
        <dbReference type="ARBA" id="ARBA00023204"/>
    </source>
</evidence>
<comment type="function">
    <text evidence="2">Adenine glycosylase active on G-A mispairs. MutY also corrects error-prone DNA synthesis past GO lesions which are due to the oxidatively damaged form of guanine: 7,8-dihydro-8-oxoguanine (8-oxo-dGTP).</text>
</comment>
<comment type="cofactor">
    <cofactor evidence="14">
        <name>[4Fe-4S] cluster</name>
        <dbReference type="ChEBI" id="CHEBI:49883"/>
    </cofactor>
    <text evidence="14">Binds 1 [4Fe-4S] cluster.</text>
</comment>
<protein>
    <recommendedName>
        <fullName evidence="5 14">Adenine DNA glycosylase</fullName>
        <ecNumber evidence="4 14">3.2.2.31</ecNumber>
    </recommendedName>
</protein>
<reference evidence="15 16" key="1">
    <citation type="submission" date="2017-05" db="EMBL/GenBank/DDBJ databases">
        <authorList>
            <person name="Song R."/>
            <person name="Chenine A.L."/>
            <person name="Ruprecht R.M."/>
        </authorList>
    </citation>
    <scope>NUCLEOTIDE SEQUENCE [LARGE SCALE GENOMIC DNA]</scope>
    <source>
        <strain evidence="15">SW32</strain>
    </source>
</reference>
<dbReference type="AlphaFoldDB" id="A0A240UR18"/>
<evidence type="ECO:0000256" key="2">
    <source>
        <dbReference type="ARBA" id="ARBA00002933"/>
    </source>
</evidence>
<dbReference type="InterPro" id="IPR044298">
    <property type="entry name" value="MIG/MutY"/>
</dbReference>
<keyword evidence="10 14" id="KW-0408">Iron</keyword>
<dbReference type="GO" id="GO:0006284">
    <property type="term" value="P:base-excision repair"/>
    <property type="evidence" value="ECO:0007669"/>
    <property type="project" value="UniProtKB-UniRule"/>
</dbReference>
<evidence type="ECO:0000256" key="10">
    <source>
        <dbReference type="ARBA" id="ARBA00023004"/>
    </source>
</evidence>
<evidence type="ECO:0000256" key="4">
    <source>
        <dbReference type="ARBA" id="ARBA00012045"/>
    </source>
</evidence>
<comment type="catalytic activity">
    <reaction evidence="1 14">
        <text>Hydrolyzes free adenine bases from 7,8-dihydro-8-oxoguanine:adenine mismatched double-stranded DNA, leaving an apurinic site.</text>
        <dbReference type="EC" id="3.2.2.31"/>
    </reaction>
</comment>
<dbReference type="NCBIfam" id="TIGR01084">
    <property type="entry name" value="mutY"/>
    <property type="match status" value="1"/>
</dbReference>
<keyword evidence="16" id="KW-1185">Reference proteome</keyword>
<accession>A0A240UR18</accession>
<evidence type="ECO:0000313" key="15">
    <source>
        <dbReference type="EMBL" id="ART63523.1"/>
    </source>
</evidence>
<dbReference type="InterPro" id="IPR003265">
    <property type="entry name" value="HhH-GPD_domain"/>
</dbReference>
<keyword evidence="8 14" id="KW-0227">DNA damage</keyword>
<dbReference type="CDD" id="cd00056">
    <property type="entry name" value="ENDO3c"/>
    <property type="match status" value="1"/>
</dbReference>
<dbReference type="PANTHER" id="PTHR42944">
    <property type="entry name" value="ADENINE DNA GLYCOSYLASE"/>
    <property type="match status" value="1"/>
</dbReference>
<dbReference type="KEGG" id="kma:B9H00_11020"/>
<evidence type="ECO:0000256" key="14">
    <source>
        <dbReference type="RuleBase" id="RU365096"/>
    </source>
</evidence>
<keyword evidence="9" id="KW-0378">Hydrolase</keyword>
<dbReference type="InterPro" id="IPR015797">
    <property type="entry name" value="NUDIX_hydrolase-like_dom_sf"/>
</dbReference>
<keyword evidence="12" id="KW-0234">DNA repair</keyword>
<dbReference type="EMBL" id="CP021358">
    <property type="protein sequence ID" value="ART63523.1"/>
    <property type="molecule type" value="Genomic_DNA"/>
</dbReference>
<dbReference type="GO" id="GO:0034039">
    <property type="term" value="F:8-oxo-7,8-dihydroguanine DNA N-glycosylase activity"/>
    <property type="evidence" value="ECO:0007669"/>
    <property type="project" value="TreeGrafter"/>
</dbReference>
<dbReference type="FunFam" id="1.10.340.30:FF:000002">
    <property type="entry name" value="Adenine DNA glycosylase"/>
    <property type="match status" value="1"/>
</dbReference>
<dbReference type="SMART" id="SM00478">
    <property type="entry name" value="ENDO3c"/>
    <property type="match status" value="1"/>
</dbReference>
<keyword evidence="13 14" id="KW-0326">Glycosidase</keyword>
<dbReference type="InterPro" id="IPR005760">
    <property type="entry name" value="A/G_AdeGlyc_MutY"/>
</dbReference>
<dbReference type="GO" id="GO:0000701">
    <property type="term" value="F:purine-specific mismatch base pair DNA N-glycosylase activity"/>
    <property type="evidence" value="ECO:0007669"/>
    <property type="project" value="UniProtKB-EC"/>
</dbReference>
<dbReference type="Gene3D" id="1.10.340.30">
    <property type="entry name" value="Hypothetical protein, domain 2"/>
    <property type="match status" value="1"/>
</dbReference>
<dbReference type="InterPro" id="IPR011257">
    <property type="entry name" value="DNA_glycosylase"/>
</dbReference>
<dbReference type="Gene3D" id="1.10.1670.10">
    <property type="entry name" value="Helix-hairpin-Helix base-excision DNA repair enzymes (C-terminal)"/>
    <property type="match status" value="1"/>
</dbReference>
<evidence type="ECO:0000256" key="13">
    <source>
        <dbReference type="ARBA" id="ARBA00023295"/>
    </source>
</evidence>
<evidence type="ECO:0000256" key="8">
    <source>
        <dbReference type="ARBA" id="ARBA00022763"/>
    </source>
</evidence>
<keyword evidence="7" id="KW-0479">Metal-binding</keyword>
<dbReference type="Gene3D" id="3.90.79.10">
    <property type="entry name" value="Nucleoside Triphosphate Pyrophosphohydrolase"/>
    <property type="match status" value="1"/>
</dbReference>
<dbReference type="CDD" id="cd03431">
    <property type="entry name" value="NUDIX_DNA_Glycosylase_C-MutY"/>
    <property type="match status" value="1"/>
</dbReference>
<dbReference type="GO" id="GO:0006298">
    <property type="term" value="P:mismatch repair"/>
    <property type="evidence" value="ECO:0007669"/>
    <property type="project" value="TreeGrafter"/>
</dbReference>
<evidence type="ECO:0000313" key="16">
    <source>
        <dbReference type="Proteomes" id="UP000194457"/>
    </source>
</evidence>
<keyword evidence="11" id="KW-0411">Iron-sulfur</keyword>
<keyword evidence="6" id="KW-0004">4Fe-4S</keyword>
<evidence type="ECO:0000256" key="5">
    <source>
        <dbReference type="ARBA" id="ARBA00022023"/>
    </source>
</evidence>
<evidence type="ECO:0000256" key="6">
    <source>
        <dbReference type="ARBA" id="ARBA00022485"/>
    </source>
</evidence>
<gene>
    <name evidence="15" type="ORF">B9H00_11020</name>
</gene>
<evidence type="ECO:0000256" key="7">
    <source>
        <dbReference type="ARBA" id="ARBA00022723"/>
    </source>
</evidence>
<dbReference type="GO" id="GO:0051539">
    <property type="term" value="F:4 iron, 4 sulfur cluster binding"/>
    <property type="evidence" value="ECO:0007669"/>
    <property type="project" value="UniProtKB-UniRule"/>
</dbReference>
<evidence type="ECO:0000256" key="3">
    <source>
        <dbReference type="ARBA" id="ARBA00008343"/>
    </source>
</evidence>
<dbReference type="OrthoDB" id="9802365at2"/>
<dbReference type="GO" id="GO:0032357">
    <property type="term" value="F:oxidized purine DNA binding"/>
    <property type="evidence" value="ECO:0007669"/>
    <property type="project" value="TreeGrafter"/>
</dbReference>
<comment type="similarity">
    <text evidence="3 14">Belongs to the Nth/MutY family.</text>
</comment>
<dbReference type="EC" id="3.2.2.31" evidence="4 14"/>
<dbReference type="Pfam" id="PF00730">
    <property type="entry name" value="HhH-GPD"/>
    <property type="match status" value="1"/>
</dbReference>
<dbReference type="InterPro" id="IPR029119">
    <property type="entry name" value="MutY_C"/>
</dbReference>
<dbReference type="Proteomes" id="UP000194457">
    <property type="component" value="Chromosome"/>
</dbReference>
<sequence length="385" mass="43339">MAGALLKQSVGTFRVSYPGESQSVSTFIKAPQPLDAEYFRTRLLGWFDQYGRTHLPWQQDRSPYRVWVSEIMLQQTQVTTVISYFERFMQRFPDVETLAAAEQDEVLHLWTGLGYYARARNLHRAAQCVVSEHDGVFPVESVTALSALPGIGRSTAGAIIAQATGQRAPILDGNVKRVLTRLHGVEGWPGKPEVEKRLWQLAEHYTPQWRCADFTQAMMDMGATLCTRRRPSCLLCPFEADCVAHARGEEHRFPASKPKKEKPVRQTLMLMLRDGNGHVLLEQRPSSGLWGGLWGMPQFDDHEALRAWLAREMPGSIVGEQWPCFTHVFTHFRLEITPVQAHLSRRGGHPAVSGRRWYDPDQPDSIGLAAPVKALLESLSSSSLL</sequence>
<dbReference type="SUPFAM" id="SSF48150">
    <property type="entry name" value="DNA-glycosylase"/>
    <property type="match status" value="1"/>
</dbReference>
<evidence type="ECO:0000256" key="1">
    <source>
        <dbReference type="ARBA" id="ARBA00000843"/>
    </source>
</evidence>
<name>A0A240UR18_9GAMM</name>
<dbReference type="PANTHER" id="PTHR42944:SF1">
    <property type="entry name" value="ADENINE DNA GLYCOSYLASE"/>
    <property type="match status" value="1"/>
</dbReference>
<dbReference type="InterPro" id="IPR023170">
    <property type="entry name" value="HhH_base_excis_C"/>
</dbReference>
<evidence type="ECO:0000256" key="9">
    <source>
        <dbReference type="ARBA" id="ARBA00022801"/>
    </source>
</evidence>
<dbReference type="NCBIfam" id="NF008132">
    <property type="entry name" value="PRK10880.1"/>
    <property type="match status" value="1"/>
</dbReference>
<dbReference type="GO" id="GO:0046872">
    <property type="term" value="F:metal ion binding"/>
    <property type="evidence" value="ECO:0007669"/>
    <property type="project" value="UniProtKB-UniRule"/>
</dbReference>
<organism evidence="15 16">
    <name type="scientific">Kushneria marisflavi</name>
    <dbReference type="NCBI Taxonomy" id="157779"/>
    <lineage>
        <taxon>Bacteria</taxon>
        <taxon>Pseudomonadati</taxon>
        <taxon>Pseudomonadota</taxon>
        <taxon>Gammaproteobacteria</taxon>
        <taxon>Oceanospirillales</taxon>
        <taxon>Halomonadaceae</taxon>
        <taxon>Kushneria</taxon>
    </lineage>
</organism>
<dbReference type="GO" id="GO:0035485">
    <property type="term" value="F:adenine/guanine mispair binding"/>
    <property type="evidence" value="ECO:0007669"/>
    <property type="project" value="TreeGrafter"/>
</dbReference>
<dbReference type="Pfam" id="PF14815">
    <property type="entry name" value="NUDIX_4"/>
    <property type="match status" value="1"/>
</dbReference>
<dbReference type="SUPFAM" id="SSF55811">
    <property type="entry name" value="Nudix"/>
    <property type="match status" value="1"/>
</dbReference>
<evidence type="ECO:0000256" key="11">
    <source>
        <dbReference type="ARBA" id="ARBA00023014"/>
    </source>
</evidence>